<accession>A0AAE3L1C0</accession>
<reference evidence="8" key="1">
    <citation type="submission" date="2022-08" db="EMBL/GenBank/DDBJ databases">
        <title>Genomic Encyclopedia of Type Strains, Phase III (KMG-III): the genomes of soil and plant-associated and newly described type strains.</title>
        <authorList>
            <person name="Whitman W."/>
        </authorList>
    </citation>
    <scope>NUCLEOTIDE SEQUENCE</scope>
    <source>
        <strain evidence="8">HMT 1</strain>
    </source>
</reference>
<evidence type="ECO:0000256" key="4">
    <source>
        <dbReference type="ARBA" id="ARBA00022679"/>
    </source>
</evidence>
<dbReference type="Pfam" id="PF13188">
    <property type="entry name" value="PAS_8"/>
    <property type="match status" value="1"/>
</dbReference>
<keyword evidence="9" id="KW-1185">Reference proteome</keyword>
<evidence type="ECO:0000256" key="2">
    <source>
        <dbReference type="ARBA" id="ARBA00012438"/>
    </source>
</evidence>
<dbReference type="InterPro" id="IPR000700">
    <property type="entry name" value="PAS-assoc_C"/>
</dbReference>
<evidence type="ECO:0000313" key="8">
    <source>
        <dbReference type="EMBL" id="MCS3902966.1"/>
    </source>
</evidence>
<dbReference type="PANTHER" id="PTHR43304">
    <property type="entry name" value="PHYTOCHROME-LIKE PROTEIN CPH1"/>
    <property type="match status" value="1"/>
</dbReference>
<dbReference type="Gene3D" id="3.30.450.20">
    <property type="entry name" value="PAS domain"/>
    <property type="match status" value="2"/>
</dbReference>
<keyword evidence="4" id="KW-0808">Transferase</keyword>
<dbReference type="NCBIfam" id="TIGR00229">
    <property type="entry name" value="sensory_box"/>
    <property type="match status" value="2"/>
</dbReference>
<keyword evidence="5" id="KW-0418">Kinase</keyword>
<dbReference type="SMART" id="SM00086">
    <property type="entry name" value="PAC"/>
    <property type="match status" value="2"/>
</dbReference>
<evidence type="ECO:0000313" key="9">
    <source>
        <dbReference type="Proteomes" id="UP001204445"/>
    </source>
</evidence>
<dbReference type="Gene3D" id="2.10.70.100">
    <property type="match status" value="1"/>
</dbReference>
<dbReference type="PROSITE" id="PS50112">
    <property type="entry name" value="PAS"/>
    <property type="match status" value="1"/>
</dbReference>
<dbReference type="InterPro" id="IPR001610">
    <property type="entry name" value="PAC"/>
</dbReference>
<evidence type="ECO:0000256" key="3">
    <source>
        <dbReference type="ARBA" id="ARBA00022553"/>
    </source>
</evidence>
<feature type="domain" description="PAC" evidence="7">
    <location>
        <begin position="206"/>
        <end position="256"/>
    </location>
</feature>
<name>A0AAE3L1C0_9GAMM</name>
<dbReference type="InterPro" id="IPR035965">
    <property type="entry name" value="PAS-like_dom_sf"/>
</dbReference>
<dbReference type="SUPFAM" id="SSF55785">
    <property type="entry name" value="PYP-like sensor domain (PAS domain)"/>
    <property type="match status" value="2"/>
</dbReference>
<comment type="catalytic activity">
    <reaction evidence="1">
        <text>ATP + protein L-histidine = ADP + protein N-phospho-L-histidine.</text>
        <dbReference type="EC" id="2.7.13.3"/>
    </reaction>
</comment>
<dbReference type="GO" id="GO:0004673">
    <property type="term" value="F:protein histidine kinase activity"/>
    <property type="evidence" value="ECO:0007669"/>
    <property type="project" value="UniProtKB-EC"/>
</dbReference>
<dbReference type="CDD" id="cd00130">
    <property type="entry name" value="PAS"/>
    <property type="match status" value="2"/>
</dbReference>
<sequence length="256" mass="28795">MYEQIQQNESTYRQLFESSPSPMWVYDLESLGFLAVNNAAVSHYGYTRESFLAMTIKEIRPPEEIPALLANITNVDSDTDHAGVWRHQLADGRIIFVEIISQPLTFAGRLAEIVIAHDVTERVEAEEKASQNKLLLQIAGQTARLGGWSIDLRDNRIIWSDEVCAIHEEPPGTSPSLEEGINYYAPEYRDHIRTVFDTCVNDGIPYDEELQIISANDQRVWVRAIGHPVHDDDGTVIKVQGSFQDITEKKTGARGG</sequence>
<gene>
    <name evidence="8" type="ORF">J2T55_000974</name>
</gene>
<dbReference type="InterPro" id="IPR000014">
    <property type="entry name" value="PAS"/>
</dbReference>
<dbReference type="InterPro" id="IPR013655">
    <property type="entry name" value="PAS_fold_3"/>
</dbReference>
<evidence type="ECO:0000259" key="6">
    <source>
        <dbReference type="PROSITE" id="PS50112"/>
    </source>
</evidence>
<dbReference type="EC" id="2.7.13.3" evidence="2"/>
<feature type="domain" description="PAS" evidence="6">
    <location>
        <begin position="8"/>
        <end position="79"/>
    </location>
</feature>
<evidence type="ECO:0000259" key="7">
    <source>
        <dbReference type="PROSITE" id="PS50113"/>
    </source>
</evidence>
<evidence type="ECO:0000256" key="5">
    <source>
        <dbReference type="ARBA" id="ARBA00022777"/>
    </source>
</evidence>
<dbReference type="Proteomes" id="UP001204445">
    <property type="component" value="Unassembled WGS sequence"/>
</dbReference>
<dbReference type="SMART" id="SM00091">
    <property type="entry name" value="PAS"/>
    <property type="match status" value="1"/>
</dbReference>
<dbReference type="PANTHER" id="PTHR43304:SF1">
    <property type="entry name" value="PAC DOMAIN-CONTAINING PROTEIN"/>
    <property type="match status" value="1"/>
</dbReference>
<dbReference type="RefSeq" id="WP_259054570.1">
    <property type="nucleotide sequence ID" value="NZ_JANUCT010000005.1"/>
</dbReference>
<dbReference type="Pfam" id="PF08447">
    <property type="entry name" value="PAS_3"/>
    <property type="match status" value="1"/>
</dbReference>
<organism evidence="8 9">
    <name type="scientific">Methylohalomonas lacus</name>
    <dbReference type="NCBI Taxonomy" id="398773"/>
    <lineage>
        <taxon>Bacteria</taxon>
        <taxon>Pseudomonadati</taxon>
        <taxon>Pseudomonadota</taxon>
        <taxon>Gammaproteobacteria</taxon>
        <taxon>Methylohalomonadales</taxon>
        <taxon>Methylohalomonadaceae</taxon>
        <taxon>Methylohalomonas</taxon>
    </lineage>
</organism>
<proteinExistence type="predicted"/>
<dbReference type="PROSITE" id="PS50113">
    <property type="entry name" value="PAC"/>
    <property type="match status" value="1"/>
</dbReference>
<keyword evidence="3" id="KW-0597">Phosphoprotein</keyword>
<evidence type="ECO:0000256" key="1">
    <source>
        <dbReference type="ARBA" id="ARBA00000085"/>
    </source>
</evidence>
<dbReference type="AlphaFoldDB" id="A0AAE3L1C0"/>
<dbReference type="EMBL" id="JANUCT010000005">
    <property type="protein sequence ID" value="MCS3902966.1"/>
    <property type="molecule type" value="Genomic_DNA"/>
</dbReference>
<protein>
    <recommendedName>
        <fullName evidence="2">histidine kinase</fullName>
        <ecNumber evidence="2">2.7.13.3</ecNumber>
    </recommendedName>
</protein>
<dbReference type="InterPro" id="IPR052162">
    <property type="entry name" value="Sensor_kinase/Photoreceptor"/>
</dbReference>
<comment type="caution">
    <text evidence="8">The sequence shown here is derived from an EMBL/GenBank/DDBJ whole genome shotgun (WGS) entry which is preliminary data.</text>
</comment>